<sequence>MDLTNIVLEMQERIIKLEKEVAWLNEQISSKSLGIDDFILKREESSDKSEGNKDTVNKVRMRDKTRYLYDDSVYLKNHLVLAIVRDYVNRNSPLTREELMQAFPKRLQGSIGVVVNIEKAKIRGDYNLRFFTDETEILHLCDGEMVVCSQWGIVNIPYFIEQARLLGYKITEIKQKGENK</sequence>
<evidence type="ECO:0000313" key="1">
    <source>
        <dbReference type="EMBL" id="RXZ61296.1"/>
    </source>
</evidence>
<accession>A0A4V1QV37</accession>
<comment type="caution">
    <text evidence="1">The sequence shown here is derived from an EMBL/GenBank/DDBJ whole genome shotgun (WGS) entry which is preliminary data.</text>
</comment>
<proteinExistence type="predicted"/>
<name>A0A4V1QV37_9FIRM</name>
<keyword evidence="2" id="KW-1185">Reference proteome</keyword>
<dbReference type="RefSeq" id="WP_129223842.1">
    <property type="nucleotide sequence ID" value="NZ_SDOZ01000002.1"/>
</dbReference>
<dbReference type="AlphaFoldDB" id="A0A4V1QV37"/>
<gene>
    <name evidence="1" type="ORF">ESZ91_02610</name>
</gene>
<protein>
    <submittedName>
        <fullName evidence="1">Uncharacterized protein</fullName>
    </submittedName>
</protein>
<dbReference type="Proteomes" id="UP000291269">
    <property type="component" value="Unassembled WGS sequence"/>
</dbReference>
<dbReference type="EMBL" id="SDOZ01000002">
    <property type="protein sequence ID" value="RXZ61296.1"/>
    <property type="molecule type" value="Genomic_DNA"/>
</dbReference>
<dbReference type="OrthoDB" id="1453311at2"/>
<organism evidence="1 2">
    <name type="scientific">Candidatus Borkfalkia ceftriaxoniphila</name>
    <dbReference type="NCBI Taxonomy" id="2508949"/>
    <lineage>
        <taxon>Bacteria</taxon>
        <taxon>Bacillati</taxon>
        <taxon>Bacillota</taxon>
        <taxon>Clostridia</taxon>
        <taxon>Christensenellales</taxon>
        <taxon>Christensenellaceae</taxon>
        <taxon>Candidatus Borkfalkia</taxon>
    </lineage>
</organism>
<reference evidence="1 2" key="1">
    <citation type="journal article" date="2019" name="Gut">
        <title>Antibiotics-induced monodominance of a novel gut bacterial order.</title>
        <authorList>
            <person name="Hildebrand F."/>
            <person name="Moitinho-Silva L."/>
            <person name="Blasche S."/>
            <person name="Jahn M.T."/>
            <person name="Gossmann T.I."/>
            <person name="Heuerta-Cepas J."/>
            <person name="Hercog R."/>
            <person name="Luetge M."/>
            <person name="Bahram M."/>
            <person name="Pryszlak A."/>
            <person name="Alves R.J."/>
            <person name="Waszak S.M."/>
            <person name="Zhu A."/>
            <person name="Ye L."/>
            <person name="Costea P.I."/>
            <person name="Aalvink S."/>
            <person name="Belzer C."/>
            <person name="Forslund S.K."/>
            <person name="Sunagawa S."/>
            <person name="Hentschel U."/>
            <person name="Merten C."/>
            <person name="Patil K.R."/>
            <person name="Benes V."/>
            <person name="Bork P."/>
        </authorList>
    </citation>
    <scope>NUCLEOTIDE SEQUENCE [LARGE SCALE GENOMIC DNA]</scope>
    <source>
        <strain evidence="1 2">HDS1380</strain>
    </source>
</reference>
<evidence type="ECO:0000313" key="2">
    <source>
        <dbReference type="Proteomes" id="UP000291269"/>
    </source>
</evidence>